<evidence type="ECO:0000256" key="5">
    <source>
        <dbReference type="SAM" id="Phobius"/>
    </source>
</evidence>
<gene>
    <name evidence="6" type="ORF">EKO04_001149</name>
</gene>
<keyword evidence="4 5" id="KW-0472">Membrane</keyword>
<evidence type="ECO:0000313" key="6">
    <source>
        <dbReference type="EMBL" id="KAF9701626.1"/>
    </source>
</evidence>
<dbReference type="OrthoDB" id="3801263at2759"/>
<dbReference type="Pfam" id="PF01544">
    <property type="entry name" value="CorA"/>
    <property type="match status" value="1"/>
</dbReference>
<comment type="subcellular location">
    <subcellularLocation>
        <location evidence="1">Membrane</location>
        <topology evidence="1">Multi-pass membrane protein</topology>
    </subcellularLocation>
</comment>
<keyword evidence="7" id="KW-1185">Reference proteome</keyword>
<evidence type="ECO:0000256" key="3">
    <source>
        <dbReference type="ARBA" id="ARBA00022989"/>
    </source>
</evidence>
<dbReference type="Gene3D" id="1.20.58.340">
    <property type="entry name" value="Magnesium transport protein CorA, transmembrane region"/>
    <property type="match status" value="1"/>
</dbReference>
<keyword evidence="3 5" id="KW-1133">Transmembrane helix</keyword>
<evidence type="ECO:0000256" key="1">
    <source>
        <dbReference type="ARBA" id="ARBA00004141"/>
    </source>
</evidence>
<feature type="transmembrane region" description="Helical" evidence="5">
    <location>
        <begin position="72"/>
        <end position="92"/>
    </location>
</feature>
<comment type="caution">
    <text evidence="6">The sequence shown here is derived from an EMBL/GenBank/DDBJ whole genome shotgun (WGS) entry which is preliminary data.</text>
</comment>
<dbReference type="EMBL" id="RZGK01000002">
    <property type="protein sequence ID" value="KAF9701626.1"/>
    <property type="molecule type" value="Genomic_DNA"/>
</dbReference>
<protein>
    <submittedName>
        <fullName evidence="6">Uncharacterized protein</fullName>
    </submittedName>
</protein>
<reference evidence="6" key="1">
    <citation type="submission" date="2018-12" db="EMBL/GenBank/DDBJ databases">
        <authorList>
            <person name="Syme R.A."/>
            <person name="Farfan-Caceres L."/>
            <person name="Lichtenzveig J."/>
        </authorList>
    </citation>
    <scope>NUCLEOTIDE SEQUENCE</scope>
    <source>
        <strain evidence="6">Al4</strain>
    </source>
</reference>
<evidence type="ECO:0000313" key="7">
    <source>
        <dbReference type="Proteomes" id="UP000651452"/>
    </source>
</evidence>
<dbReference type="InterPro" id="IPR045863">
    <property type="entry name" value="CorA_TM1_TM2"/>
</dbReference>
<name>A0A8H7JDF4_9PLEO</name>
<accession>A0A8H7JDF4</accession>
<dbReference type="GO" id="GO:0016020">
    <property type="term" value="C:membrane"/>
    <property type="evidence" value="ECO:0007669"/>
    <property type="project" value="UniProtKB-SubCell"/>
</dbReference>
<dbReference type="InterPro" id="IPR002523">
    <property type="entry name" value="MgTranspt_CorA/ZnTranspt_ZntB"/>
</dbReference>
<dbReference type="AlphaFoldDB" id="A0A8H7JDF4"/>
<dbReference type="GO" id="GO:0046873">
    <property type="term" value="F:metal ion transmembrane transporter activity"/>
    <property type="evidence" value="ECO:0007669"/>
    <property type="project" value="InterPro"/>
</dbReference>
<organism evidence="6 7">
    <name type="scientific">Ascochyta lentis</name>
    <dbReference type="NCBI Taxonomy" id="205686"/>
    <lineage>
        <taxon>Eukaryota</taxon>
        <taxon>Fungi</taxon>
        <taxon>Dikarya</taxon>
        <taxon>Ascomycota</taxon>
        <taxon>Pezizomycotina</taxon>
        <taxon>Dothideomycetes</taxon>
        <taxon>Pleosporomycetidae</taxon>
        <taxon>Pleosporales</taxon>
        <taxon>Pleosporineae</taxon>
        <taxon>Didymellaceae</taxon>
        <taxon>Ascochyta</taxon>
    </lineage>
</organism>
<proteinExistence type="predicted"/>
<evidence type="ECO:0000256" key="4">
    <source>
        <dbReference type="ARBA" id="ARBA00023136"/>
    </source>
</evidence>
<keyword evidence="2 5" id="KW-0812">Transmembrane</keyword>
<evidence type="ECO:0000256" key="2">
    <source>
        <dbReference type="ARBA" id="ARBA00022692"/>
    </source>
</evidence>
<dbReference type="SUPFAM" id="SSF144083">
    <property type="entry name" value="Magnesium transport protein CorA, transmembrane region"/>
    <property type="match status" value="1"/>
</dbReference>
<sequence>MTSLQREQFKAQHVGSFTSEERLQSLDLMDRFNRPLRAFEISEASLRDRIAISSSEASTNMAEQSIKESKRVILLTAFAFVFLPLSLASSIFGMNVRQINNSGPSIAAFLVTANVLCSTTFGV</sequence>
<reference evidence="6" key="2">
    <citation type="submission" date="2020-09" db="EMBL/GenBank/DDBJ databases">
        <title>Reference genome assembly for Australian Ascochyta lentis isolate Al4.</title>
        <authorList>
            <person name="Lee R.C."/>
            <person name="Farfan-Caceres L.M."/>
            <person name="Debler J.W."/>
            <person name="Williams A.H."/>
            <person name="Henares B.M."/>
        </authorList>
    </citation>
    <scope>NUCLEOTIDE SEQUENCE</scope>
    <source>
        <strain evidence="6">Al4</strain>
    </source>
</reference>
<dbReference type="Proteomes" id="UP000651452">
    <property type="component" value="Unassembled WGS sequence"/>
</dbReference>